<evidence type="ECO:0000256" key="2">
    <source>
        <dbReference type="ARBA" id="ARBA00022448"/>
    </source>
</evidence>
<dbReference type="InterPro" id="IPR003439">
    <property type="entry name" value="ABC_transporter-like_ATP-bd"/>
</dbReference>
<organism evidence="7 8">
    <name type="scientific">Frondihabitans sucicola</name>
    <dbReference type="NCBI Taxonomy" id="1268041"/>
    <lineage>
        <taxon>Bacteria</taxon>
        <taxon>Bacillati</taxon>
        <taxon>Actinomycetota</taxon>
        <taxon>Actinomycetes</taxon>
        <taxon>Micrococcales</taxon>
        <taxon>Microbacteriaceae</taxon>
        <taxon>Frondihabitans</taxon>
    </lineage>
</organism>
<evidence type="ECO:0000256" key="5">
    <source>
        <dbReference type="ARBA" id="ARBA00023136"/>
    </source>
</evidence>
<accession>A0ABM8GRJ4</accession>
<evidence type="ECO:0000259" key="6">
    <source>
        <dbReference type="Pfam" id="PF00005"/>
    </source>
</evidence>
<evidence type="ECO:0000313" key="7">
    <source>
        <dbReference type="EMBL" id="BDZ51078.1"/>
    </source>
</evidence>
<keyword evidence="8" id="KW-1185">Reference proteome</keyword>
<dbReference type="PANTHER" id="PTHR42771:SF2">
    <property type="entry name" value="IRON(3+)-HYDROXAMATE IMPORT ATP-BINDING PROTEIN FHUC"/>
    <property type="match status" value="1"/>
</dbReference>
<protein>
    <recommendedName>
        <fullName evidence="6">ABC transporter domain-containing protein</fullName>
    </recommendedName>
</protein>
<name>A0ABM8GRJ4_9MICO</name>
<evidence type="ECO:0000256" key="1">
    <source>
        <dbReference type="ARBA" id="ARBA00004202"/>
    </source>
</evidence>
<dbReference type="InterPro" id="IPR027417">
    <property type="entry name" value="P-loop_NTPase"/>
</dbReference>
<proteinExistence type="predicted"/>
<dbReference type="EMBL" id="AP027732">
    <property type="protein sequence ID" value="BDZ51078.1"/>
    <property type="molecule type" value="Genomic_DNA"/>
</dbReference>
<keyword evidence="5" id="KW-0472">Membrane</keyword>
<reference evidence="8" key="1">
    <citation type="journal article" date="2019" name="Int. J. Syst. Evol. Microbiol.">
        <title>The Global Catalogue of Microorganisms (GCM) 10K type strain sequencing project: providing services to taxonomists for standard genome sequencing and annotation.</title>
        <authorList>
            <consortium name="The Broad Institute Genomics Platform"/>
            <consortium name="The Broad Institute Genome Sequencing Center for Infectious Disease"/>
            <person name="Wu L."/>
            <person name="Ma J."/>
        </authorList>
    </citation>
    <scope>NUCLEOTIDE SEQUENCE [LARGE SCALE GENOMIC DNA]</scope>
    <source>
        <strain evidence="8">NBRC 108728</strain>
    </source>
</reference>
<keyword evidence="3" id="KW-1003">Cell membrane</keyword>
<dbReference type="Proteomes" id="UP001321486">
    <property type="component" value="Chromosome"/>
</dbReference>
<keyword evidence="2" id="KW-0813">Transport</keyword>
<feature type="domain" description="ABC transporter" evidence="6">
    <location>
        <begin position="21"/>
        <end position="97"/>
    </location>
</feature>
<evidence type="ECO:0000256" key="4">
    <source>
        <dbReference type="ARBA" id="ARBA00023065"/>
    </source>
</evidence>
<comment type="subcellular location">
    <subcellularLocation>
        <location evidence="1">Cell membrane</location>
        <topology evidence="1">Peripheral membrane protein</topology>
    </subcellularLocation>
</comment>
<sequence>MASTLEARGLRLAYDDRVVADDLSFDVPDGDLTVIIGPNACGKSTLLKALARTLKPTAGTVELAGKPIGSYRSKEIAKRLGMLPQSPIAPESITVRDLVGRGRFLTRGCSGSGRPRTNRRSTPP</sequence>
<dbReference type="Pfam" id="PF00005">
    <property type="entry name" value="ABC_tran"/>
    <property type="match status" value="1"/>
</dbReference>
<dbReference type="SUPFAM" id="SSF52540">
    <property type="entry name" value="P-loop containing nucleoside triphosphate hydrolases"/>
    <property type="match status" value="1"/>
</dbReference>
<dbReference type="InterPro" id="IPR051535">
    <property type="entry name" value="Siderophore_ABC-ATPase"/>
</dbReference>
<dbReference type="Gene3D" id="3.40.50.300">
    <property type="entry name" value="P-loop containing nucleotide triphosphate hydrolases"/>
    <property type="match status" value="1"/>
</dbReference>
<evidence type="ECO:0000256" key="3">
    <source>
        <dbReference type="ARBA" id="ARBA00022475"/>
    </source>
</evidence>
<keyword evidence="4" id="KW-0406">Ion transport</keyword>
<evidence type="ECO:0000313" key="8">
    <source>
        <dbReference type="Proteomes" id="UP001321486"/>
    </source>
</evidence>
<dbReference type="PANTHER" id="PTHR42771">
    <property type="entry name" value="IRON(3+)-HYDROXAMATE IMPORT ATP-BINDING PROTEIN FHUC"/>
    <property type="match status" value="1"/>
</dbReference>
<gene>
    <name evidence="7" type="ORF">GCM10025867_33190</name>
</gene>